<dbReference type="Proteomes" id="UP000789920">
    <property type="component" value="Unassembled WGS sequence"/>
</dbReference>
<feature type="non-terminal residue" evidence="1">
    <location>
        <position position="50"/>
    </location>
</feature>
<protein>
    <submittedName>
        <fullName evidence="1">28730_t:CDS:1</fullName>
    </submittedName>
</protein>
<sequence>MVEKPSISKAVNQTLDTIMTNNINPLETISDIESIPDNIDQFDDYLKKEI</sequence>
<reference evidence="1" key="1">
    <citation type="submission" date="2021-06" db="EMBL/GenBank/DDBJ databases">
        <authorList>
            <person name="Kallberg Y."/>
            <person name="Tangrot J."/>
            <person name="Rosling A."/>
        </authorList>
    </citation>
    <scope>NUCLEOTIDE SEQUENCE</scope>
    <source>
        <strain evidence="1">MA461A</strain>
    </source>
</reference>
<evidence type="ECO:0000313" key="1">
    <source>
        <dbReference type="EMBL" id="CAG8715525.1"/>
    </source>
</evidence>
<name>A0ACA9PMQ7_9GLOM</name>
<evidence type="ECO:0000313" key="2">
    <source>
        <dbReference type="Proteomes" id="UP000789920"/>
    </source>
</evidence>
<organism evidence="1 2">
    <name type="scientific">Racocetra persica</name>
    <dbReference type="NCBI Taxonomy" id="160502"/>
    <lineage>
        <taxon>Eukaryota</taxon>
        <taxon>Fungi</taxon>
        <taxon>Fungi incertae sedis</taxon>
        <taxon>Mucoromycota</taxon>
        <taxon>Glomeromycotina</taxon>
        <taxon>Glomeromycetes</taxon>
        <taxon>Diversisporales</taxon>
        <taxon>Gigasporaceae</taxon>
        <taxon>Racocetra</taxon>
    </lineage>
</organism>
<keyword evidence="2" id="KW-1185">Reference proteome</keyword>
<gene>
    <name evidence="1" type="ORF">RPERSI_LOCUS10860</name>
</gene>
<accession>A0ACA9PMQ7</accession>
<dbReference type="EMBL" id="CAJVQC010021901">
    <property type="protein sequence ID" value="CAG8715525.1"/>
    <property type="molecule type" value="Genomic_DNA"/>
</dbReference>
<proteinExistence type="predicted"/>
<comment type="caution">
    <text evidence="1">The sequence shown here is derived from an EMBL/GenBank/DDBJ whole genome shotgun (WGS) entry which is preliminary data.</text>
</comment>